<proteinExistence type="predicted"/>
<accession>A0A0A0UZ44</accession>
<evidence type="ECO:0000313" key="1">
    <source>
        <dbReference type="EMBL" id="AIW55175.1"/>
    </source>
</evidence>
<gene>
    <name evidence="1" type="ORF">B7017_p0121</name>
</gene>
<name>A0A0A0UZ44_BIFBR</name>
<dbReference type="RefSeq" id="WP_007055977.1">
    <property type="nucleotide sequence ID" value="NZ_JASPDM010000014.1"/>
</dbReference>
<geneLocation type="plasmid" evidence="1">
    <name>megaplasmid pMP7017</name>
</geneLocation>
<reference evidence="1" key="1">
    <citation type="journal article" date="2015" name="Appl. Environ. Microbiol.">
        <title>Discovery of a conjugative megaplasmid in Bifidobacterium breve.</title>
        <authorList>
            <person name="Bottacini F."/>
            <person name="O'Connell Motherway M."/>
            <person name="Casey E."/>
            <person name="McDonnell B."/>
            <person name="Mahony J."/>
            <person name="Ventura M."/>
            <person name="van Sinderen D."/>
        </authorList>
    </citation>
    <scope>NUCLEOTIDE SEQUENCE</scope>
    <source>
        <strain evidence="1">JCM 7017</strain>
        <plasmid evidence="1">megaplasmid pMP7017</plasmid>
    </source>
</reference>
<organism evidence="1">
    <name type="scientific">Bifidobacterium breve</name>
    <dbReference type="NCBI Taxonomy" id="1685"/>
    <lineage>
        <taxon>Bacteria</taxon>
        <taxon>Bacillati</taxon>
        <taxon>Actinomycetota</taxon>
        <taxon>Actinomycetes</taxon>
        <taxon>Bifidobacteriales</taxon>
        <taxon>Bifidobacteriaceae</taxon>
        <taxon>Bifidobacterium</taxon>
    </lineage>
</organism>
<dbReference type="AlphaFoldDB" id="A0A0A0UZ44"/>
<keyword evidence="1" id="KW-0614">Plasmid</keyword>
<sequence length="102" mass="11794">MDEKPIYEKWHIGDEYRKLVKGALVNHHRYDRFIESPMRMREVMHEFMANRSISEVAHDAGVNETVVQKLIDDGMAPYPDTRRVMKALNIHATALPAECVTA</sequence>
<dbReference type="EMBL" id="KM406416">
    <property type="protein sequence ID" value="AIW55175.1"/>
    <property type="molecule type" value="Genomic_DNA"/>
</dbReference>
<protein>
    <submittedName>
        <fullName evidence="1">Uncharacterized protein</fullName>
    </submittedName>
</protein>